<evidence type="ECO:0000256" key="1">
    <source>
        <dbReference type="ARBA" id="ARBA00004496"/>
    </source>
</evidence>
<name>A0A285D7A5_9BACI</name>
<dbReference type="Pfam" id="PF11734">
    <property type="entry name" value="TilS_C"/>
    <property type="match status" value="1"/>
</dbReference>
<dbReference type="RefSeq" id="WP_097160751.1">
    <property type="nucleotide sequence ID" value="NZ_JBEPMQ010000020.1"/>
</dbReference>
<keyword evidence="6 8" id="KW-0067">ATP-binding</keyword>
<evidence type="ECO:0000256" key="7">
    <source>
        <dbReference type="ARBA" id="ARBA00048539"/>
    </source>
</evidence>
<dbReference type="Gene3D" id="3.30.465.60">
    <property type="match status" value="1"/>
</dbReference>
<comment type="function">
    <text evidence="8">Ligates lysine onto the cytidine present at position 34 of the AUA codon-specific tRNA(Ile) that contains the anticodon CAU, in an ATP-dependent manner. Cytidine is converted to lysidine, thus changing the amino acid specificity of the tRNA from methionine to isoleucine.</text>
</comment>
<feature type="domain" description="Lysidine-tRNA(Ile) synthetase C-terminal" evidence="9">
    <location>
        <begin position="385"/>
        <end position="459"/>
    </location>
</feature>
<dbReference type="InterPro" id="IPR012796">
    <property type="entry name" value="Lysidine-tRNA-synth_C"/>
</dbReference>
<evidence type="ECO:0000256" key="5">
    <source>
        <dbReference type="ARBA" id="ARBA00022741"/>
    </source>
</evidence>
<keyword evidence="3 8" id="KW-0436">Ligase</keyword>
<comment type="similarity">
    <text evidence="8">Belongs to the tRNA(Ile)-lysidine synthase family.</text>
</comment>
<proteinExistence type="inferred from homology"/>
<dbReference type="SUPFAM" id="SSF52402">
    <property type="entry name" value="Adenine nucleotide alpha hydrolases-like"/>
    <property type="match status" value="1"/>
</dbReference>
<feature type="binding site" evidence="8">
    <location>
        <begin position="27"/>
        <end position="32"/>
    </location>
    <ligand>
        <name>ATP</name>
        <dbReference type="ChEBI" id="CHEBI:30616"/>
    </ligand>
</feature>
<dbReference type="NCBIfam" id="TIGR02432">
    <property type="entry name" value="lysidine_TilS_N"/>
    <property type="match status" value="1"/>
</dbReference>
<evidence type="ECO:0000256" key="3">
    <source>
        <dbReference type="ARBA" id="ARBA00022598"/>
    </source>
</evidence>
<dbReference type="InterPro" id="IPR011063">
    <property type="entry name" value="TilS/TtcA_N"/>
</dbReference>
<comment type="catalytic activity">
    <reaction evidence="7 8">
        <text>cytidine(34) in tRNA(Ile2) + L-lysine + ATP = lysidine(34) in tRNA(Ile2) + AMP + diphosphate + H(+)</text>
        <dbReference type="Rhea" id="RHEA:43744"/>
        <dbReference type="Rhea" id="RHEA-COMP:10625"/>
        <dbReference type="Rhea" id="RHEA-COMP:10670"/>
        <dbReference type="ChEBI" id="CHEBI:15378"/>
        <dbReference type="ChEBI" id="CHEBI:30616"/>
        <dbReference type="ChEBI" id="CHEBI:32551"/>
        <dbReference type="ChEBI" id="CHEBI:33019"/>
        <dbReference type="ChEBI" id="CHEBI:82748"/>
        <dbReference type="ChEBI" id="CHEBI:83665"/>
        <dbReference type="ChEBI" id="CHEBI:456215"/>
        <dbReference type="EC" id="6.3.4.19"/>
    </reaction>
</comment>
<dbReference type="Gene3D" id="3.40.50.620">
    <property type="entry name" value="HUPs"/>
    <property type="match status" value="1"/>
</dbReference>
<protein>
    <recommendedName>
        <fullName evidence="8">tRNA(Ile)-lysidine synthase</fullName>
        <ecNumber evidence="8">6.3.4.19</ecNumber>
    </recommendedName>
    <alternativeName>
        <fullName evidence="8">tRNA(Ile)-2-lysyl-cytidine synthase</fullName>
    </alternativeName>
    <alternativeName>
        <fullName evidence="8">tRNA(Ile)-lysidine synthetase</fullName>
    </alternativeName>
</protein>
<keyword evidence="5 8" id="KW-0547">Nucleotide-binding</keyword>
<dbReference type="SMART" id="SM00977">
    <property type="entry name" value="TilS_C"/>
    <property type="match status" value="1"/>
</dbReference>
<dbReference type="GO" id="GO:0006400">
    <property type="term" value="P:tRNA modification"/>
    <property type="evidence" value="ECO:0007669"/>
    <property type="project" value="UniProtKB-UniRule"/>
</dbReference>
<dbReference type="SUPFAM" id="SSF82829">
    <property type="entry name" value="MesJ substrate recognition domain-like"/>
    <property type="match status" value="1"/>
</dbReference>
<evidence type="ECO:0000256" key="6">
    <source>
        <dbReference type="ARBA" id="ARBA00022840"/>
    </source>
</evidence>
<dbReference type="InterPro" id="IPR014729">
    <property type="entry name" value="Rossmann-like_a/b/a_fold"/>
</dbReference>
<comment type="domain">
    <text evidence="8">The N-terminal region contains the highly conserved SGGXDS motif, predicted to be a P-loop motif involved in ATP binding.</text>
</comment>
<dbReference type="Pfam" id="PF01171">
    <property type="entry name" value="ATP_bind_3"/>
    <property type="match status" value="1"/>
</dbReference>
<gene>
    <name evidence="8" type="primary">tilS</name>
    <name evidence="10" type="ORF">SAMN05877753_11513</name>
</gene>
<keyword evidence="4 8" id="KW-0819">tRNA processing</keyword>
<evidence type="ECO:0000256" key="4">
    <source>
        <dbReference type="ARBA" id="ARBA00022694"/>
    </source>
</evidence>
<dbReference type="OrthoDB" id="9807403at2"/>
<keyword evidence="2 8" id="KW-0963">Cytoplasm</keyword>
<evidence type="ECO:0000256" key="8">
    <source>
        <dbReference type="HAMAP-Rule" id="MF_01161"/>
    </source>
</evidence>
<dbReference type="Pfam" id="PF09179">
    <property type="entry name" value="TilS"/>
    <property type="match status" value="1"/>
</dbReference>
<dbReference type="EC" id="6.3.4.19" evidence="8"/>
<dbReference type="Proteomes" id="UP000219546">
    <property type="component" value="Unassembled WGS sequence"/>
</dbReference>
<dbReference type="GO" id="GO:0005737">
    <property type="term" value="C:cytoplasm"/>
    <property type="evidence" value="ECO:0007669"/>
    <property type="project" value="UniProtKB-SubCell"/>
</dbReference>
<organism evidence="10 11">
    <name type="scientific">Bacillus oleivorans</name>
    <dbReference type="NCBI Taxonomy" id="1448271"/>
    <lineage>
        <taxon>Bacteria</taxon>
        <taxon>Bacillati</taxon>
        <taxon>Bacillota</taxon>
        <taxon>Bacilli</taxon>
        <taxon>Bacillales</taxon>
        <taxon>Bacillaceae</taxon>
        <taxon>Bacillus</taxon>
    </lineage>
</organism>
<accession>A0A285D7A5</accession>
<dbReference type="PANTHER" id="PTHR43033">
    <property type="entry name" value="TRNA(ILE)-LYSIDINE SYNTHASE-RELATED"/>
    <property type="match status" value="1"/>
</dbReference>
<evidence type="ECO:0000259" key="9">
    <source>
        <dbReference type="SMART" id="SM00977"/>
    </source>
</evidence>
<comment type="subcellular location">
    <subcellularLocation>
        <location evidence="1 8">Cytoplasm</location>
    </subcellularLocation>
</comment>
<dbReference type="GO" id="GO:0005524">
    <property type="term" value="F:ATP binding"/>
    <property type="evidence" value="ECO:0007669"/>
    <property type="project" value="UniProtKB-UniRule"/>
</dbReference>
<dbReference type="EMBL" id="OAOP01000015">
    <property type="protein sequence ID" value="SNX75689.1"/>
    <property type="molecule type" value="Genomic_DNA"/>
</dbReference>
<dbReference type="InterPro" id="IPR012094">
    <property type="entry name" value="tRNA_Ile_lys_synt"/>
</dbReference>
<dbReference type="CDD" id="cd01992">
    <property type="entry name" value="TilS_N"/>
    <property type="match status" value="1"/>
</dbReference>
<dbReference type="NCBIfam" id="TIGR02433">
    <property type="entry name" value="lysidine_TilS_C"/>
    <property type="match status" value="1"/>
</dbReference>
<dbReference type="HAMAP" id="MF_01161">
    <property type="entry name" value="tRNA_Ile_lys_synt"/>
    <property type="match status" value="1"/>
</dbReference>
<dbReference type="SUPFAM" id="SSF56037">
    <property type="entry name" value="PheT/TilS domain"/>
    <property type="match status" value="1"/>
</dbReference>
<dbReference type="PANTHER" id="PTHR43033:SF1">
    <property type="entry name" value="TRNA(ILE)-LYSIDINE SYNTHASE-RELATED"/>
    <property type="match status" value="1"/>
</dbReference>
<dbReference type="GO" id="GO:0032267">
    <property type="term" value="F:tRNA(Ile)-lysidine synthase activity"/>
    <property type="evidence" value="ECO:0007669"/>
    <property type="project" value="UniProtKB-EC"/>
</dbReference>
<dbReference type="InterPro" id="IPR012795">
    <property type="entry name" value="tRNA_Ile_lys_synt_N"/>
</dbReference>
<evidence type="ECO:0000256" key="2">
    <source>
        <dbReference type="ARBA" id="ARBA00022490"/>
    </source>
</evidence>
<dbReference type="InterPro" id="IPR015262">
    <property type="entry name" value="tRNA_Ile_lys_synt_subst-bd"/>
</dbReference>
<reference evidence="10 11" key="1">
    <citation type="submission" date="2017-08" db="EMBL/GenBank/DDBJ databases">
        <authorList>
            <person name="de Groot N.N."/>
        </authorList>
    </citation>
    <scope>NUCLEOTIDE SEQUENCE [LARGE SCALE GENOMIC DNA]</scope>
    <source>
        <strain evidence="10 11">JC228</strain>
    </source>
</reference>
<sequence>MFDQKVHSFIQKHTLIESGDILVAGVSGGPDSLALLHFLHRHRQQYQIDLVCAHVDHMFRGSQSYEDLLYVEEFCKTLKIPFEGKRIDVTGFLEREKLSSQNAARICRYSFFKEVMNQYKASKLVLAHHGDDQIETILMSLTRGSTMKGRSGIPYKRPFANGHIIRPFLAVDKKEIEDYCLTHDLVPRRDPTNEKLDYTRNRFRHLVLPALKNENPEVSKQFQRFSEELMEDEAYLQVLTDEYLNKVVKRKKAGLFTISVEKYLQLPQPLQRRGIHLILNYLYKEVPSNLSAVHIEQILHLFKGQHPSGTVYLPKGLYFIRSYDDGIFTYENEKEETYEYHLKPGDSILLPNGGYLSFEKVLEDPEPEQNSLTIFRLAEGTEIPLIVRTRRNGDRIKPLGLNGHKKIKELFIDQKIPMQQRKVWPIVTDRLGNIIWVPGLKKSCYEARDSKEAIYILRYR</sequence>
<evidence type="ECO:0000313" key="10">
    <source>
        <dbReference type="EMBL" id="SNX75689.1"/>
    </source>
</evidence>
<evidence type="ECO:0000313" key="11">
    <source>
        <dbReference type="Proteomes" id="UP000219546"/>
    </source>
</evidence>
<keyword evidence="11" id="KW-1185">Reference proteome</keyword>
<dbReference type="AlphaFoldDB" id="A0A285D7A5"/>